<evidence type="ECO:0000313" key="3">
    <source>
        <dbReference type="EMBL" id="GEL28186.1"/>
    </source>
</evidence>
<evidence type="ECO:0000256" key="1">
    <source>
        <dbReference type="ARBA" id="ARBA00022801"/>
    </source>
</evidence>
<accession>A0A511DTN1</accession>
<dbReference type="AlphaFoldDB" id="A0A511DTN1"/>
<evidence type="ECO:0000259" key="2">
    <source>
        <dbReference type="Pfam" id="PF20434"/>
    </source>
</evidence>
<organism evidence="3 4">
    <name type="scientific">Lentilactobacillus kefiri</name>
    <name type="common">Lactobacillus kefiri</name>
    <dbReference type="NCBI Taxonomy" id="33962"/>
    <lineage>
        <taxon>Bacteria</taxon>
        <taxon>Bacillati</taxon>
        <taxon>Bacillota</taxon>
        <taxon>Bacilli</taxon>
        <taxon>Lactobacillales</taxon>
        <taxon>Lactobacillaceae</taxon>
        <taxon>Lentilactobacillus</taxon>
    </lineage>
</organism>
<protein>
    <submittedName>
        <fullName evidence="3">Sugar hydrolase</fullName>
    </submittedName>
</protein>
<dbReference type="PANTHER" id="PTHR48081">
    <property type="entry name" value="AB HYDROLASE SUPERFAMILY PROTEIN C4A8.06C"/>
    <property type="match status" value="1"/>
</dbReference>
<dbReference type="RefSeq" id="WP_056982080.1">
    <property type="nucleotide sequence ID" value="NZ_BJVK01000009.1"/>
</dbReference>
<proteinExistence type="predicted"/>
<dbReference type="InterPro" id="IPR029058">
    <property type="entry name" value="AB_hydrolase_fold"/>
</dbReference>
<dbReference type="OrthoDB" id="9794725at2"/>
<name>A0A511DTN1_LENKE</name>
<dbReference type="GeneID" id="71567382"/>
<dbReference type="InterPro" id="IPR049492">
    <property type="entry name" value="BD-FAE-like_dom"/>
</dbReference>
<dbReference type="STRING" id="1423764.FC95_GL001306"/>
<feature type="domain" description="BD-FAE-like" evidence="2">
    <location>
        <begin position="16"/>
        <end position="116"/>
    </location>
</feature>
<dbReference type="GO" id="GO:0016787">
    <property type="term" value="F:hydrolase activity"/>
    <property type="evidence" value="ECO:0007669"/>
    <property type="project" value="UniProtKB-KW"/>
</dbReference>
<evidence type="ECO:0000313" key="4">
    <source>
        <dbReference type="Proteomes" id="UP000321893"/>
    </source>
</evidence>
<dbReference type="EMBL" id="BJVK01000009">
    <property type="protein sequence ID" value="GEL28186.1"/>
    <property type="molecule type" value="Genomic_DNA"/>
</dbReference>
<comment type="caution">
    <text evidence="3">The sequence shown here is derived from an EMBL/GenBank/DDBJ whole genome shotgun (WGS) entry which is preliminary data.</text>
</comment>
<dbReference type="PANTHER" id="PTHR48081:SF6">
    <property type="entry name" value="PEPTIDASE S9 PROLYL OLIGOPEPTIDASE CATALYTIC DOMAIN-CONTAINING PROTEIN"/>
    <property type="match status" value="1"/>
</dbReference>
<reference evidence="3" key="1">
    <citation type="submission" date="2019-07" db="EMBL/GenBank/DDBJ databases">
        <title>Whole genome shotgun sequence of Lactobacillus kefiri NBRC 15888.</title>
        <authorList>
            <person name="Hosoyama A."/>
            <person name="Uohara A."/>
            <person name="Ohji S."/>
            <person name="Ichikawa N."/>
        </authorList>
    </citation>
    <scope>NUCLEOTIDE SEQUENCE [LARGE SCALE GENOMIC DNA]</scope>
    <source>
        <strain evidence="3">NBRC 15888</strain>
    </source>
</reference>
<gene>
    <name evidence="3" type="primary">yeeB</name>
    <name evidence="3" type="ORF">LKE01_10060</name>
</gene>
<dbReference type="InterPro" id="IPR050300">
    <property type="entry name" value="GDXG_lipolytic_enzyme"/>
</dbReference>
<dbReference type="Gene3D" id="3.40.50.1820">
    <property type="entry name" value="alpha/beta hydrolase"/>
    <property type="match status" value="1"/>
</dbReference>
<dbReference type="SUPFAM" id="SSF53474">
    <property type="entry name" value="alpha/beta-Hydrolases"/>
    <property type="match status" value="1"/>
</dbReference>
<keyword evidence="4" id="KW-1185">Reference proteome</keyword>
<sequence>MNFKQVVFDEEKGIKLDIYDADSDVALPGIVVIPGGSYKTFKERDAARVALTFLTKSYQAFVVEYPVNEKKNYQEAKKSIEMAFDYITKNAKDLNVDTNKLGIIGFSAGGQLAAAYSNEPDTKAKFAVLGYPVLTQALDEKIGIQSEDVTKQVTKNTPPTFIFGARGDELAPYVDHIYPYTDALYKDGVNFEVHLFSTGGHGFSLANKFVGVVNRDRTDAHFAKWFPLCLEWLASLK</sequence>
<dbReference type="Proteomes" id="UP000321893">
    <property type="component" value="Unassembled WGS sequence"/>
</dbReference>
<keyword evidence="1 3" id="KW-0378">Hydrolase</keyword>
<dbReference type="Pfam" id="PF20434">
    <property type="entry name" value="BD-FAE"/>
    <property type="match status" value="1"/>
</dbReference>